<dbReference type="EMBL" id="MAGO01000004">
    <property type="protein sequence ID" value="OCC15605.1"/>
    <property type="molecule type" value="Genomic_DNA"/>
</dbReference>
<dbReference type="Pfam" id="PF02800">
    <property type="entry name" value="Gp_dh_C"/>
    <property type="match status" value="1"/>
</dbReference>
<dbReference type="InterPro" id="IPR020828">
    <property type="entry name" value="GlycerAld_3-P_DH_NAD(P)-bd"/>
</dbReference>
<sequence>MFHIEDPALLPWKDLDIDLVIECAGIGQKAWGHLEAGAARVIVAGSIPNPDITVSMGVNHQEINPDMHRMICGASCTTAMIAPALKVLDNKFVVEKAMVTFVHSYTNDQALLDSCRADFRRARSATQNLIPTTTSAIHHLSEIFPHLKGKIDGTAIRVPTPIVHMAHLIVQLHGKIDKKDLMDAMLEASKGPMKDILAINHAPLVSMDFKGESHSCIVDMGLSTTFKDMARILIWHDNEYGYCSRLLELIEYVASLTVRGSKAGNGDTLDSP</sequence>
<reference evidence="3 4" key="1">
    <citation type="submission" date="2016-06" db="EMBL/GenBank/DDBJ databases">
        <title>Respiratory ammonification of nitrate coupled to the oxidation of elemental sulfur in deep-sea autotrophic thermophilic bacteria.</title>
        <authorList>
            <person name="Slobodkina G.B."/>
            <person name="Mardanov A.V."/>
            <person name="Ravin N.V."/>
            <person name="Frolova A.A."/>
            <person name="Viryasiv M.B."/>
            <person name="Chernyh N.A."/>
            <person name="Bonch-Osmolovskaya E.A."/>
            <person name="Slobodkin A.I."/>
        </authorList>
    </citation>
    <scope>NUCLEOTIDE SEQUENCE [LARGE SCALE GENOMIC DNA]</scope>
    <source>
        <strain evidence="3 4">S69</strain>
    </source>
</reference>
<evidence type="ECO:0000259" key="2">
    <source>
        <dbReference type="SMART" id="SM00846"/>
    </source>
</evidence>
<dbReference type="InterPro" id="IPR020831">
    <property type="entry name" value="GlycerAld/Erythrose_P_DH"/>
</dbReference>
<dbReference type="Gene3D" id="3.30.360.10">
    <property type="entry name" value="Dihydrodipicolinate Reductase, domain 2"/>
    <property type="match status" value="1"/>
</dbReference>
<proteinExistence type="predicted"/>
<organism evidence="3 4">
    <name type="scientific">Dissulfuribacter thermophilus</name>
    <dbReference type="NCBI Taxonomy" id="1156395"/>
    <lineage>
        <taxon>Bacteria</taxon>
        <taxon>Pseudomonadati</taxon>
        <taxon>Thermodesulfobacteriota</taxon>
        <taxon>Dissulfuribacteria</taxon>
        <taxon>Dissulfuribacterales</taxon>
        <taxon>Dissulfuribacteraceae</taxon>
        <taxon>Dissulfuribacter</taxon>
    </lineage>
</organism>
<evidence type="ECO:0000256" key="1">
    <source>
        <dbReference type="ARBA" id="ARBA00023002"/>
    </source>
</evidence>
<dbReference type="GO" id="GO:0051287">
    <property type="term" value="F:NAD binding"/>
    <property type="evidence" value="ECO:0007669"/>
    <property type="project" value="InterPro"/>
</dbReference>
<dbReference type="GO" id="GO:0016620">
    <property type="term" value="F:oxidoreductase activity, acting on the aldehyde or oxo group of donors, NAD or NADP as acceptor"/>
    <property type="evidence" value="ECO:0007669"/>
    <property type="project" value="InterPro"/>
</dbReference>
<dbReference type="STRING" id="1156395.DBT_0956"/>
<dbReference type="AlphaFoldDB" id="A0A1B9F729"/>
<accession>A0A1B9F729</accession>
<evidence type="ECO:0000313" key="4">
    <source>
        <dbReference type="Proteomes" id="UP000093080"/>
    </source>
</evidence>
<dbReference type="PROSITE" id="PS00071">
    <property type="entry name" value="GAPDH"/>
    <property type="match status" value="1"/>
</dbReference>
<name>A0A1B9F729_9BACT</name>
<dbReference type="InterPro" id="IPR020830">
    <property type="entry name" value="GlycerAld_3-P_DH_AS"/>
</dbReference>
<gene>
    <name evidence="3" type="ORF">DBT_0956</name>
</gene>
<keyword evidence="4" id="KW-1185">Reference proteome</keyword>
<keyword evidence="1" id="KW-0560">Oxidoreductase</keyword>
<evidence type="ECO:0000313" key="3">
    <source>
        <dbReference type="EMBL" id="OCC15605.1"/>
    </source>
</evidence>
<dbReference type="SMART" id="SM00846">
    <property type="entry name" value="Gp_dh_N"/>
    <property type="match status" value="1"/>
</dbReference>
<dbReference type="SUPFAM" id="SSF51735">
    <property type="entry name" value="NAD(P)-binding Rossmann-fold domains"/>
    <property type="match status" value="1"/>
</dbReference>
<comment type="caution">
    <text evidence="3">The sequence shown here is derived from an EMBL/GenBank/DDBJ whole genome shotgun (WGS) entry which is preliminary data.</text>
</comment>
<dbReference type="InterPro" id="IPR036291">
    <property type="entry name" value="NAD(P)-bd_dom_sf"/>
</dbReference>
<feature type="domain" description="Glyceraldehyde 3-phosphate dehydrogenase NAD(P) binding" evidence="2">
    <location>
        <begin position="1"/>
        <end position="76"/>
    </location>
</feature>
<dbReference type="Gene3D" id="3.40.50.720">
    <property type="entry name" value="NAD(P)-binding Rossmann-like Domain"/>
    <property type="match status" value="1"/>
</dbReference>
<dbReference type="Proteomes" id="UP000093080">
    <property type="component" value="Unassembled WGS sequence"/>
</dbReference>
<protein>
    <submittedName>
        <fullName evidence="3">NAD-dependent glyceraldehyde-3-phosphate dehydrogenase</fullName>
    </submittedName>
</protein>
<dbReference type="PRINTS" id="PR00078">
    <property type="entry name" value="G3PDHDRGNASE"/>
</dbReference>
<dbReference type="PANTHER" id="PTHR43148">
    <property type="entry name" value="GLYCERALDEHYDE-3-PHOSPHATE DEHYDROGENASE 2"/>
    <property type="match status" value="1"/>
</dbReference>
<dbReference type="InterPro" id="IPR020829">
    <property type="entry name" value="GlycerAld_3-P_DH_cat"/>
</dbReference>
<dbReference type="SUPFAM" id="SSF55347">
    <property type="entry name" value="Glyceraldehyde-3-phosphate dehydrogenase-like, C-terminal domain"/>
    <property type="match status" value="1"/>
</dbReference>